<accession>A0ABV2L2L3</accession>
<dbReference type="Gene3D" id="3.40.50.720">
    <property type="entry name" value="NAD(P)-binding Rossmann-like Domain"/>
    <property type="match status" value="1"/>
</dbReference>
<dbReference type="InterPro" id="IPR016040">
    <property type="entry name" value="NAD(P)-bd_dom"/>
</dbReference>
<proteinExistence type="predicted"/>
<organism evidence="2 3">
    <name type="scientific">Methylobacterium goesingense</name>
    <dbReference type="NCBI Taxonomy" id="243690"/>
    <lineage>
        <taxon>Bacteria</taxon>
        <taxon>Pseudomonadati</taxon>
        <taxon>Pseudomonadota</taxon>
        <taxon>Alphaproteobacteria</taxon>
        <taxon>Hyphomicrobiales</taxon>
        <taxon>Methylobacteriaceae</taxon>
        <taxon>Methylobacterium</taxon>
    </lineage>
</organism>
<reference evidence="2 3" key="1">
    <citation type="submission" date="2024-06" db="EMBL/GenBank/DDBJ databases">
        <title>Genomic Encyclopedia of Type Strains, Phase IV (KMG-IV): sequencing the most valuable type-strain genomes for metagenomic binning, comparative biology and taxonomic classification.</title>
        <authorList>
            <person name="Goeker M."/>
        </authorList>
    </citation>
    <scope>NUCLEOTIDE SEQUENCE [LARGE SCALE GENOMIC DNA]</scope>
    <source>
        <strain evidence="2 3">DSM 21331</strain>
    </source>
</reference>
<evidence type="ECO:0000259" key="1">
    <source>
        <dbReference type="Pfam" id="PF13460"/>
    </source>
</evidence>
<evidence type="ECO:0000313" key="3">
    <source>
        <dbReference type="Proteomes" id="UP001549145"/>
    </source>
</evidence>
<protein>
    <submittedName>
        <fullName evidence="2">Nucleoside-diphosphate-sugar epimerase</fullName>
    </submittedName>
</protein>
<evidence type="ECO:0000313" key="2">
    <source>
        <dbReference type="EMBL" id="MET3691130.1"/>
    </source>
</evidence>
<keyword evidence="3" id="KW-1185">Reference proteome</keyword>
<feature type="domain" description="NAD(P)-binding" evidence="1">
    <location>
        <begin position="10"/>
        <end position="160"/>
    </location>
</feature>
<dbReference type="SUPFAM" id="SSF51735">
    <property type="entry name" value="NAD(P)-binding Rossmann-fold domains"/>
    <property type="match status" value="1"/>
</dbReference>
<dbReference type="Pfam" id="PF13460">
    <property type="entry name" value="NAD_binding_10"/>
    <property type="match status" value="1"/>
</dbReference>
<dbReference type="InterPro" id="IPR051783">
    <property type="entry name" value="NAD(P)-dependent_oxidoreduct"/>
</dbReference>
<gene>
    <name evidence="2" type="ORF">ABID43_000649</name>
</gene>
<sequence>MTERLALVTGATGGIGGAVAEALLRHGWRVRGLARDPDRARRTGPDGVDWVAGDAMREADMIAAARGARVLFHGVNPPGYRDWRGLAVPMLAHAITAASGAGARLVLPGNLYVYAPEAGPEVGEDAPRRPRTRKGAVRVEMEAMLEAAAGLAHLIVRAGDFFGPRAPSSWVTTVLMREGRPLRRVVTPEVPGAGHAWAYLPDLAETFARLLDDEATLPHHLALNFRGHALHGRAMAEAVARADGGRPPVRSFAWALVYLGAPFVTFLREVIEMRYLWSATLQPDNARLVARLGAEPHTPLDAAVAASLAALRARAA</sequence>
<dbReference type="InterPro" id="IPR036291">
    <property type="entry name" value="NAD(P)-bd_dom_sf"/>
</dbReference>
<name>A0ABV2L2L3_9HYPH</name>
<dbReference type="PANTHER" id="PTHR48079:SF6">
    <property type="entry name" value="NAD(P)-BINDING DOMAIN-CONTAINING PROTEIN-RELATED"/>
    <property type="match status" value="1"/>
</dbReference>
<dbReference type="PANTHER" id="PTHR48079">
    <property type="entry name" value="PROTEIN YEEZ"/>
    <property type="match status" value="1"/>
</dbReference>
<dbReference type="EMBL" id="JBEPMM010000001">
    <property type="protein sequence ID" value="MET3691130.1"/>
    <property type="molecule type" value="Genomic_DNA"/>
</dbReference>
<comment type="caution">
    <text evidence="2">The sequence shown here is derived from an EMBL/GenBank/DDBJ whole genome shotgun (WGS) entry which is preliminary data.</text>
</comment>
<dbReference type="Proteomes" id="UP001549145">
    <property type="component" value="Unassembled WGS sequence"/>
</dbReference>
<dbReference type="RefSeq" id="WP_238278229.1">
    <property type="nucleotide sequence ID" value="NZ_BPQL01000030.1"/>
</dbReference>